<dbReference type="GO" id="GO:0016788">
    <property type="term" value="F:hydrolase activity, acting on ester bonds"/>
    <property type="evidence" value="ECO:0007669"/>
    <property type="project" value="InterPro"/>
</dbReference>
<proteinExistence type="inferred from homology"/>
<dbReference type="EMBL" id="LHPF02000003">
    <property type="protein sequence ID" value="PSC75143.1"/>
    <property type="molecule type" value="Genomic_DNA"/>
</dbReference>
<keyword evidence="1" id="KW-0813">Transport</keyword>
<dbReference type="GO" id="GO:0015031">
    <property type="term" value="P:protein transport"/>
    <property type="evidence" value="ECO:0007669"/>
    <property type="project" value="UniProtKB-KW"/>
</dbReference>
<gene>
    <name evidence="4" type="ORF">C2E20_2012</name>
</gene>
<organism evidence="4 5">
    <name type="scientific">Micractinium conductrix</name>
    <dbReference type="NCBI Taxonomy" id="554055"/>
    <lineage>
        <taxon>Eukaryota</taxon>
        <taxon>Viridiplantae</taxon>
        <taxon>Chlorophyta</taxon>
        <taxon>core chlorophytes</taxon>
        <taxon>Trebouxiophyceae</taxon>
        <taxon>Chlorellales</taxon>
        <taxon>Chlorellaceae</taxon>
        <taxon>Chlorella clade</taxon>
        <taxon>Micractinium</taxon>
    </lineage>
</organism>
<keyword evidence="1" id="KW-0256">Endoplasmic reticulum</keyword>
<feature type="region of interest" description="Disordered" evidence="2">
    <location>
        <begin position="147"/>
        <end position="166"/>
    </location>
</feature>
<comment type="similarity">
    <text evidence="1">Belongs to the GPI inositol-deacylase family.</text>
</comment>
<dbReference type="GO" id="GO:0005789">
    <property type="term" value="C:endoplasmic reticulum membrane"/>
    <property type="evidence" value="ECO:0007669"/>
    <property type="project" value="UniProtKB-SubCell"/>
</dbReference>
<dbReference type="Gene3D" id="3.40.50.1820">
    <property type="entry name" value="alpha/beta hydrolase"/>
    <property type="match status" value="2"/>
</dbReference>
<protein>
    <recommendedName>
        <fullName evidence="1">GPI inositol-deacylase</fullName>
        <ecNumber evidence="1">3.1.-.-</ecNumber>
    </recommendedName>
</protein>
<keyword evidence="5" id="KW-1185">Reference proteome</keyword>
<comment type="subcellular location">
    <subcellularLocation>
        <location evidence="1">Endoplasmic reticulum membrane</location>
    </subcellularLocation>
</comment>
<reference evidence="4 5" key="1">
    <citation type="journal article" date="2018" name="Plant J.">
        <title>Genome sequences of Chlorella sorokiniana UTEX 1602 and Micractinium conductrix SAG 241.80: implications to maltose excretion by a green alga.</title>
        <authorList>
            <person name="Arriola M.B."/>
            <person name="Velmurugan N."/>
            <person name="Zhang Y."/>
            <person name="Plunkett M.H."/>
            <person name="Hondzo H."/>
            <person name="Barney B.M."/>
        </authorList>
    </citation>
    <scope>NUCLEOTIDE SEQUENCE [LARGE SCALE GENOMIC DNA]</scope>
    <source>
        <strain evidence="4 5">SAG 241.80</strain>
    </source>
</reference>
<accession>A0A2P6VM33</accession>
<name>A0A2P6VM33_9CHLO</name>
<dbReference type="PANTHER" id="PTHR47909">
    <property type="entry name" value="ALPHA/BETA-HYDROLASES SUPERFAMILY PROTEIN"/>
    <property type="match status" value="1"/>
</dbReference>
<sequence length="483" mass="52314">MGVTDWLPVLSGSSFDLYLRRLDAVAGELHARHGRIALVGHSAGGWIARILLGSELYQGVRYGRSEWVHTLLTLGTPHQSVEAYPLGKPSEKLWGPAVDRAEAAGRPGVRGSSLQFANFCYPDAASLGDVRVVTACGNAITGRPLWGAGSRGSSSSSSDGSSDGSGLGSSSYASLGSLEDACMERQGSRWDAYVAYEGYKSGCGRGDVDGDYVTPLCISTLPGAQQLVLPDVWHIPRRNHLWYGDAPVVDKWSQYLPQPQPQAAERISRHYTGIVKELRSRGFDAEVVPMGIADWLPVLSGSSFDWYLRRLDAVAGELYARHGRIALVGHSAGGWIARLLLGGELYRGVRYGRSEWVHTLLTLGTPHQSVEAHPLGKRTEQLWGPAVDRAEAAVQSCVLRSSLQFANFCYPDAASLGDSGCGRGDVDGDYMTPLCIFSLPGAEELVLPGVWHIPRRHHVWYGDAPVVNKWLQYLPVPQAQAAV</sequence>
<dbReference type="OrthoDB" id="348976at2759"/>
<dbReference type="AlphaFoldDB" id="A0A2P6VM33"/>
<dbReference type="SUPFAM" id="SSF53474">
    <property type="entry name" value="alpha/beta-Hydrolases"/>
    <property type="match status" value="3"/>
</dbReference>
<evidence type="ECO:0000256" key="1">
    <source>
        <dbReference type="RuleBase" id="RU365011"/>
    </source>
</evidence>
<comment type="function">
    <text evidence="1">Involved in inositol deacylation of GPI-anchored proteins which plays important roles in the quality control and ER-associated degradation of GPI-anchored proteins.</text>
</comment>
<dbReference type="Pfam" id="PF07819">
    <property type="entry name" value="PGAP1"/>
    <property type="match status" value="1"/>
</dbReference>
<comment type="caution">
    <text evidence="4">The sequence shown here is derived from an EMBL/GenBank/DDBJ whole genome shotgun (WGS) entry which is preliminary data.</text>
</comment>
<dbReference type="STRING" id="554055.A0A2P6VM33"/>
<dbReference type="InterPro" id="IPR012908">
    <property type="entry name" value="PGAP1-ab_dom-like"/>
</dbReference>
<dbReference type="EC" id="3.1.-.-" evidence="1"/>
<evidence type="ECO:0000313" key="5">
    <source>
        <dbReference type="Proteomes" id="UP000239649"/>
    </source>
</evidence>
<keyword evidence="1" id="KW-0472">Membrane</keyword>
<dbReference type="Proteomes" id="UP000239649">
    <property type="component" value="Unassembled WGS sequence"/>
</dbReference>
<dbReference type="PANTHER" id="PTHR47909:SF2">
    <property type="entry name" value="GPI INOSITOL-DEACYLASE"/>
    <property type="match status" value="1"/>
</dbReference>
<evidence type="ECO:0000259" key="3">
    <source>
        <dbReference type="Pfam" id="PF07819"/>
    </source>
</evidence>
<keyword evidence="1" id="KW-0378">Hydrolase</keyword>
<evidence type="ECO:0000256" key="2">
    <source>
        <dbReference type="SAM" id="MobiDB-lite"/>
    </source>
</evidence>
<dbReference type="InterPro" id="IPR029058">
    <property type="entry name" value="AB_hydrolase_fold"/>
</dbReference>
<feature type="domain" description="GPI inositol-deacylase PGAP1-like alpha/beta" evidence="3">
    <location>
        <begin position="31"/>
        <end position="80"/>
    </location>
</feature>
<evidence type="ECO:0000313" key="4">
    <source>
        <dbReference type="EMBL" id="PSC75143.1"/>
    </source>
</evidence>
<keyword evidence="1" id="KW-0653">Protein transport</keyword>